<evidence type="ECO:0000313" key="14">
    <source>
        <dbReference type="Proteomes" id="UP000055136"/>
    </source>
</evidence>
<feature type="transmembrane region" description="Helical" evidence="12">
    <location>
        <begin position="330"/>
        <end position="355"/>
    </location>
</feature>
<comment type="function">
    <text evidence="1">Part of the ABC transporter complex LptBFG involved in the translocation of lipopolysaccharide (LPS) from the inner membrane to the outer membrane.</text>
</comment>
<name>A0A0S2TBB0_9GAMM</name>
<reference evidence="13" key="1">
    <citation type="submission" date="2015-10" db="EMBL/GenBank/DDBJ databases">
        <title>Description of Candidatus Tenderia electrophaga gen. nov, sp. nov., an Uncultivated Electroautotroph from a Biocathode Enrichment.</title>
        <authorList>
            <person name="Eddie B.J."/>
            <person name="Malanoski A.P."/>
            <person name="Wang Z."/>
            <person name="Hall R.J."/>
            <person name="Oh S.D."/>
            <person name="Heiner C."/>
            <person name="Lin B."/>
            <person name="Strycharz-Glaven S.M."/>
        </authorList>
    </citation>
    <scope>NUCLEOTIDE SEQUENCE [LARGE SCALE GENOMIC DNA]</scope>
    <source>
        <strain evidence="13">NRL1</strain>
    </source>
</reference>
<feature type="transmembrane region" description="Helical" evidence="12">
    <location>
        <begin position="59"/>
        <end position="80"/>
    </location>
</feature>
<feature type="transmembrane region" description="Helical" evidence="12">
    <location>
        <begin position="12"/>
        <end position="32"/>
    </location>
</feature>
<evidence type="ECO:0000256" key="2">
    <source>
        <dbReference type="ARBA" id="ARBA00004429"/>
    </source>
</evidence>
<dbReference type="PANTHER" id="PTHR33529">
    <property type="entry name" value="SLR0882 PROTEIN-RELATED"/>
    <property type="match status" value="1"/>
</dbReference>
<evidence type="ECO:0000256" key="9">
    <source>
        <dbReference type="ARBA" id="ARBA00022989"/>
    </source>
</evidence>
<evidence type="ECO:0000256" key="5">
    <source>
        <dbReference type="ARBA" id="ARBA00022448"/>
    </source>
</evidence>
<keyword evidence="5" id="KW-0813">Transport</keyword>
<evidence type="ECO:0000256" key="8">
    <source>
        <dbReference type="ARBA" id="ARBA00022692"/>
    </source>
</evidence>
<dbReference type="GO" id="GO:0043190">
    <property type="term" value="C:ATP-binding cassette (ABC) transporter complex"/>
    <property type="evidence" value="ECO:0007669"/>
    <property type="project" value="InterPro"/>
</dbReference>
<dbReference type="NCBIfam" id="TIGR04407">
    <property type="entry name" value="LptF_YjgP"/>
    <property type="match status" value="1"/>
</dbReference>
<evidence type="ECO:0000256" key="12">
    <source>
        <dbReference type="SAM" id="Phobius"/>
    </source>
</evidence>
<evidence type="ECO:0000256" key="10">
    <source>
        <dbReference type="ARBA" id="ARBA00023136"/>
    </source>
</evidence>
<comment type="subunit">
    <text evidence="11">Component of the lipopolysaccharide transport and assembly complex. The LptBFG transporter is composed of two ATP-binding proteins (LptB) and two transmembrane proteins (LptF and LptG).</text>
</comment>
<keyword evidence="6" id="KW-1003">Cell membrane</keyword>
<feature type="transmembrane region" description="Helical" evidence="12">
    <location>
        <begin position="101"/>
        <end position="121"/>
    </location>
</feature>
<dbReference type="STRING" id="1748243.Tel_04365"/>
<dbReference type="GO" id="GO:0055085">
    <property type="term" value="P:transmembrane transport"/>
    <property type="evidence" value="ECO:0007669"/>
    <property type="project" value="InterPro"/>
</dbReference>
<dbReference type="GO" id="GO:0015920">
    <property type="term" value="P:lipopolysaccharide transport"/>
    <property type="evidence" value="ECO:0007669"/>
    <property type="project" value="TreeGrafter"/>
</dbReference>
<dbReference type="Pfam" id="PF03739">
    <property type="entry name" value="LptF_LptG"/>
    <property type="match status" value="1"/>
</dbReference>
<comment type="similarity">
    <text evidence="3">Belongs to the LptF/LptG family.</text>
</comment>
<feature type="transmembrane region" description="Helical" evidence="12">
    <location>
        <begin position="297"/>
        <end position="318"/>
    </location>
</feature>
<dbReference type="AlphaFoldDB" id="A0A0S2TBB0"/>
<dbReference type="EMBL" id="CP013099">
    <property type="protein sequence ID" value="ALP52438.1"/>
    <property type="molecule type" value="Genomic_DNA"/>
</dbReference>
<keyword evidence="7" id="KW-0997">Cell inner membrane</keyword>
<protein>
    <recommendedName>
        <fullName evidence="4">Lipopolysaccharide export system permease protein LptF</fullName>
    </recommendedName>
</protein>
<accession>A0A0S2TBB0</accession>
<evidence type="ECO:0000256" key="11">
    <source>
        <dbReference type="ARBA" id="ARBA00026081"/>
    </source>
</evidence>
<evidence type="ECO:0000256" key="4">
    <source>
        <dbReference type="ARBA" id="ARBA00014213"/>
    </source>
</evidence>
<keyword evidence="9 12" id="KW-1133">Transmembrane helix</keyword>
<dbReference type="InterPro" id="IPR030922">
    <property type="entry name" value="LptF"/>
</dbReference>
<organism evidence="13 14">
    <name type="scientific">Candidatus Tenderia electrophaga</name>
    <dbReference type="NCBI Taxonomy" id="1748243"/>
    <lineage>
        <taxon>Bacteria</taxon>
        <taxon>Pseudomonadati</taxon>
        <taxon>Pseudomonadota</taxon>
        <taxon>Gammaproteobacteria</taxon>
        <taxon>Candidatus Tenderiales</taxon>
        <taxon>Candidatus Tenderiaceae</taxon>
        <taxon>Candidatus Tenderia</taxon>
    </lineage>
</organism>
<comment type="subcellular location">
    <subcellularLocation>
        <location evidence="2">Cell inner membrane</location>
        <topology evidence="2">Multi-pass membrane protein</topology>
    </subcellularLocation>
</comment>
<evidence type="ECO:0000256" key="7">
    <source>
        <dbReference type="ARBA" id="ARBA00022519"/>
    </source>
</evidence>
<feature type="transmembrane region" description="Helical" evidence="12">
    <location>
        <begin position="264"/>
        <end position="285"/>
    </location>
</feature>
<proteinExistence type="inferred from homology"/>
<dbReference type="Proteomes" id="UP000055136">
    <property type="component" value="Chromosome"/>
</dbReference>
<gene>
    <name evidence="13" type="ORF">Tel_04365</name>
</gene>
<dbReference type="PANTHER" id="PTHR33529:SF7">
    <property type="entry name" value="LIPOPOLYSACCHARIDE EXPORT SYSTEM PERMEASE PROTEIN LPTF"/>
    <property type="match status" value="1"/>
</dbReference>
<evidence type="ECO:0000256" key="3">
    <source>
        <dbReference type="ARBA" id="ARBA00007725"/>
    </source>
</evidence>
<keyword evidence="8 12" id="KW-0812">Transmembrane</keyword>
<evidence type="ECO:0000256" key="1">
    <source>
        <dbReference type="ARBA" id="ARBA00002265"/>
    </source>
</evidence>
<keyword evidence="10 12" id="KW-0472">Membrane</keyword>
<keyword evidence="14" id="KW-1185">Reference proteome</keyword>
<sequence>MIIERYLFKELAGTLFAVTAVLFLIFVSSWFARLLGRVAAGSVQADVIFLLLGLKSVDALMILLPLAFYLAVLLAFGRLYKDSEMTAMLACGVSLTRVTRLVFWVGVGFALVVALVSLYVAPWARGERYQLQEEMSATTGLEAVAAGQFRELGESDVVFYAERLSKDGEGMENVFIQGVRKGNLNLVVAERGTQVIEAGARYLLLKNGYRYEGIPGQADFRIIQFAAHKVLLQQSEVVLQVDETSAVATRQLWQSQKPHEVAELQWRIAMPVSAVLLALLAVFLSRTNPRQGRYAKFFLGILVYVIYSNLLGVAKTWVERGKVEPWLGIWWVHGLLLLAVLLLMLQHAGGVRLLLGRGRAPARAPR</sequence>
<evidence type="ECO:0000256" key="6">
    <source>
        <dbReference type="ARBA" id="ARBA00022475"/>
    </source>
</evidence>
<dbReference type="InterPro" id="IPR005495">
    <property type="entry name" value="LptG/LptF_permease"/>
</dbReference>
<evidence type="ECO:0000313" key="13">
    <source>
        <dbReference type="EMBL" id="ALP52438.1"/>
    </source>
</evidence>
<dbReference type="KEGG" id="tee:Tel_04365"/>